<dbReference type="Proteomes" id="UP000028547">
    <property type="component" value="Unassembled WGS sequence"/>
</dbReference>
<evidence type="ECO:0000313" key="2">
    <source>
        <dbReference type="Proteomes" id="UP000028547"/>
    </source>
</evidence>
<evidence type="ECO:0000313" key="1">
    <source>
        <dbReference type="EMBL" id="KFA93181.1"/>
    </source>
</evidence>
<dbReference type="AlphaFoldDB" id="A0A084SXJ6"/>
<reference evidence="1 2" key="1">
    <citation type="submission" date="2014-07" db="EMBL/GenBank/DDBJ databases">
        <title>Draft Genome Sequence of Gephyronic Acid Producer, Cystobacter violaceus Strain Cb vi76.</title>
        <authorList>
            <person name="Stevens D.C."/>
            <person name="Young J."/>
            <person name="Carmichael R."/>
            <person name="Tan J."/>
            <person name="Taylor R.E."/>
        </authorList>
    </citation>
    <scope>NUCLEOTIDE SEQUENCE [LARGE SCALE GENOMIC DNA]</scope>
    <source>
        <strain evidence="1 2">Cb vi76</strain>
    </source>
</reference>
<accession>A0A084SXJ6</accession>
<sequence>MTYTGPWTTGHPLSWARSSAEPSGFAVVVPVTDASGAAVFLPGPDGVPYPEVRSVSHTPELARLRDLFASVQPRQVLFVHHAARALVRMPTREGHGRNPSHS</sequence>
<dbReference type="RefSeq" id="WP_043393058.1">
    <property type="nucleotide sequence ID" value="NZ_JPMI01000064.1"/>
</dbReference>
<protein>
    <submittedName>
        <fullName evidence="1">Uncharacterized protein</fullName>
    </submittedName>
</protein>
<comment type="caution">
    <text evidence="1">The sequence shown here is derived from an EMBL/GenBank/DDBJ whole genome shotgun (WGS) entry which is preliminary data.</text>
</comment>
<dbReference type="EMBL" id="JPMI01000064">
    <property type="protein sequence ID" value="KFA93181.1"/>
    <property type="molecule type" value="Genomic_DNA"/>
</dbReference>
<gene>
    <name evidence="1" type="ORF">Q664_10855</name>
</gene>
<proteinExistence type="predicted"/>
<organism evidence="1 2">
    <name type="scientific">Archangium violaceum Cb vi76</name>
    <dbReference type="NCBI Taxonomy" id="1406225"/>
    <lineage>
        <taxon>Bacteria</taxon>
        <taxon>Pseudomonadati</taxon>
        <taxon>Myxococcota</taxon>
        <taxon>Myxococcia</taxon>
        <taxon>Myxococcales</taxon>
        <taxon>Cystobacterineae</taxon>
        <taxon>Archangiaceae</taxon>
        <taxon>Archangium</taxon>
    </lineage>
</organism>
<name>A0A084SXJ6_9BACT</name>